<name>K0NL95_DESTT</name>
<accession>K0NL95</accession>
<dbReference type="EMBL" id="FO203503">
    <property type="protein sequence ID" value="CCK81520.1"/>
    <property type="molecule type" value="Genomic_DNA"/>
</dbReference>
<dbReference type="AlphaFoldDB" id="K0NL95"/>
<protein>
    <recommendedName>
        <fullName evidence="3">DUF1573 domain-containing protein</fullName>
    </recommendedName>
</protein>
<sequence>MKNKIIIIAMLFAFFCMAQLFWVQFCLAEPGKAKSQPKILIDNPVFTFKSIPEGVRIAHEFKIKNTGNTLLHIHKVMPP</sequence>
<reference evidence="1 2" key="1">
    <citation type="journal article" date="2013" name="Environ. Microbiol.">
        <title>Complete genome, catabolic sub-proteomes and key-metabolites of Desulfobacula toluolica Tol2, a marine, aromatic compound-degrading, sulfate-reducing bacterium.</title>
        <authorList>
            <person name="Wohlbrand L."/>
            <person name="Jacob J.H."/>
            <person name="Kube M."/>
            <person name="Mussmann M."/>
            <person name="Jarling R."/>
            <person name="Beck A."/>
            <person name="Amann R."/>
            <person name="Wilkes H."/>
            <person name="Reinhardt R."/>
            <person name="Rabus R."/>
        </authorList>
    </citation>
    <scope>NUCLEOTIDE SEQUENCE [LARGE SCALE GENOMIC DNA]</scope>
    <source>
        <strain evidence="2">DSM 7467 / Tol2</strain>
    </source>
</reference>
<evidence type="ECO:0000313" key="2">
    <source>
        <dbReference type="Proteomes" id="UP000007347"/>
    </source>
</evidence>
<dbReference type="PATRIC" id="fig|651182.5.peg.3969"/>
<dbReference type="HOGENOM" id="CLU_2600399_0_0_7"/>
<keyword evidence="2" id="KW-1185">Reference proteome</keyword>
<proteinExistence type="predicted"/>
<gene>
    <name evidence="1" type="ordered locus">TOL2_C33630</name>
</gene>
<dbReference type="STRING" id="651182.TOL2_C33630"/>
<dbReference type="KEGG" id="dto:TOL2_C33630"/>
<evidence type="ECO:0000313" key="1">
    <source>
        <dbReference type="EMBL" id="CCK81520.1"/>
    </source>
</evidence>
<evidence type="ECO:0008006" key="3">
    <source>
        <dbReference type="Google" id="ProtNLM"/>
    </source>
</evidence>
<organism evidence="1 2">
    <name type="scientific">Desulfobacula toluolica (strain DSM 7467 / Tol2)</name>
    <dbReference type="NCBI Taxonomy" id="651182"/>
    <lineage>
        <taxon>Bacteria</taxon>
        <taxon>Pseudomonadati</taxon>
        <taxon>Thermodesulfobacteriota</taxon>
        <taxon>Desulfobacteria</taxon>
        <taxon>Desulfobacterales</taxon>
        <taxon>Desulfobacteraceae</taxon>
        <taxon>Desulfobacula</taxon>
    </lineage>
</organism>
<dbReference type="Proteomes" id="UP000007347">
    <property type="component" value="Chromosome"/>
</dbReference>
<dbReference type="OrthoDB" id="5422813at2"/>